<dbReference type="Proteomes" id="UP000265520">
    <property type="component" value="Unassembled WGS sequence"/>
</dbReference>
<proteinExistence type="predicted"/>
<evidence type="ECO:0000313" key="1">
    <source>
        <dbReference type="EMBL" id="MCI42847.1"/>
    </source>
</evidence>
<protein>
    <submittedName>
        <fullName evidence="1">Uncharacterized protein</fullName>
    </submittedName>
</protein>
<keyword evidence="2" id="KW-1185">Reference proteome</keyword>
<name>A0A392S392_9FABA</name>
<dbReference type="AlphaFoldDB" id="A0A392S392"/>
<dbReference type="EMBL" id="LXQA010309879">
    <property type="protein sequence ID" value="MCI42847.1"/>
    <property type="molecule type" value="Genomic_DNA"/>
</dbReference>
<organism evidence="1 2">
    <name type="scientific">Trifolium medium</name>
    <dbReference type="NCBI Taxonomy" id="97028"/>
    <lineage>
        <taxon>Eukaryota</taxon>
        <taxon>Viridiplantae</taxon>
        <taxon>Streptophyta</taxon>
        <taxon>Embryophyta</taxon>
        <taxon>Tracheophyta</taxon>
        <taxon>Spermatophyta</taxon>
        <taxon>Magnoliopsida</taxon>
        <taxon>eudicotyledons</taxon>
        <taxon>Gunneridae</taxon>
        <taxon>Pentapetalae</taxon>
        <taxon>rosids</taxon>
        <taxon>fabids</taxon>
        <taxon>Fabales</taxon>
        <taxon>Fabaceae</taxon>
        <taxon>Papilionoideae</taxon>
        <taxon>50 kb inversion clade</taxon>
        <taxon>NPAAA clade</taxon>
        <taxon>Hologalegina</taxon>
        <taxon>IRL clade</taxon>
        <taxon>Trifolieae</taxon>
        <taxon>Trifolium</taxon>
    </lineage>
</organism>
<evidence type="ECO:0000313" key="2">
    <source>
        <dbReference type="Proteomes" id="UP000265520"/>
    </source>
</evidence>
<feature type="non-terminal residue" evidence="1">
    <location>
        <position position="1"/>
    </location>
</feature>
<sequence length="37" mass="4184">VRDAPYEAAQRANDRAFLMHPSNRLVRRAILSCAARS</sequence>
<comment type="caution">
    <text evidence="1">The sequence shown here is derived from an EMBL/GenBank/DDBJ whole genome shotgun (WGS) entry which is preliminary data.</text>
</comment>
<reference evidence="1 2" key="1">
    <citation type="journal article" date="2018" name="Front. Plant Sci.">
        <title>Red Clover (Trifolium pratense) and Zigzag Clover (T. medium) - A Picture of Genomic Similarities and Differences.</title>
        <authorList>
            <person name="Dluhosova J."/>
            <person name="Istvanek J."/>
            <person name="Nedelnik J."/>
            <person name="Repkova J."/>
        </authorList>
    </citation>
    <scope>NUCLEOTIDE SEQUENCE [LARGE SCALE GENOMIC DNA]</scope>
    <source>
        <strain evidence="2">cv. 10/8</strain>
        <tissue evidence="1">Leaf</tissue>
    </source>
</reference>
<accession>A0A392S392</accession>